<comment type="caution">
    <text evidence="2">The sequence shown here is derived from an EMBL/GenBank/DDBJ whole genome shotgun (WGS) entry which is preliminary data.</text>
</comment>
<dbReference type="SUPFAM" id="SSF53098">
    <property type="entry name" value="Ribonuclease H-like"/>
    <property type="match status" value="1"/>
</dbReference>
<evidence type="ECO:0000313" key="2">
    <source>
        <dbReference type="EMBL" id="KAL1525086.1"/>
    </source>
</evidence>
<name>A0AB34JVV9_PRYPA</name>
<evidence type="ECO:0000256" key="1">
    <source>
        <dbReference type="SAM" id="MobiDB-lite"/>
    </source>
</evidence>
<feature type="region of interest" description="Disordered" evidence="1">
    <location>
        <begin position="207"/>
        <end position="229"/>
    </location>
</feature>
<gene>
    <name evidence="2" type="ORF">AB1Y20_019959</name>
</gene>
<proteinExistence type="predicted"/>
<reference evidence="2 3" key="1">
    <citation type="journal article" date="2024" name="Science">
        <title>Giant polyketide synthase enzymes in the biosynthesis of giant marine polyether toxins.</title>
        <authorList>
            <person name="Fallon T.R."/>
            <person name="Shende V.V."/>
            <person name="Wierzbicki I.H."/>
            <person name="Pendleton A.L."/>
            <person name="Watervoot N.F."/>
            <person name="Auber R.P."/>
            <person name="Gonzalez D.J."/>
            <person name="Wisecaver J.H."/>
            <person name="Moore B.S."/>
        </authorList>
    </citation>
    <scope>NUCLEOTIDE SEQUENCE [LARGE SCALE GENOMIC DNA]</scope>
    <source>
        <strain evidence="2 3">12B1</strain>
    </source>
</reference>
<dbReference type="EMBL" id="JBGBPQ010000004">
    <property type="protein sequence ID" value="KAL1525086.1"/>
    <property type="molecule type" value="Genomic_DNA"/>
</dbReference>
<sequence>MATRGVEIKLSFERYDCTPSYTDWCAFESRLLGHGGTSDDHGWSYSDVFRGVDDGGANGNALPAPAANADDRAAIRLRRKRLKGSHSYLILHLSNKFWVDKLSAPPFLGDGEQSFNELKAHCCVTPDVVDTQDLQQEWRTVTIAKDIGSMENTVLELSNLLDAKNALIPAGQQFSDEDTAERILRCIAAQSRLFAESATRELNALAGNPGQPGVRQFQGPPPAGGGARPRDRAAMVAYYHSQWRAAYRSGAITKVAATKLKAMLNFCDRHTAEWFVYFMTGCTADEVEGCMGELETRVRSRLKEGKIWNWHIDNDLALIKASRQQAAADLIVAVSRRVPHLSNSNPVAERLWRTLEETVRRTVAFAGDAPLCLWPWIVSQAEQSSCTQSETGGALECISV</sequence>
<dbReference type="Gene3D" id="3.30.420.10">
    <property type="entry name" value="Ribonuclease H-like superfamily/Ribonuclease H"/>
    <property type="match status" value="1"/>
</dbReference>
<keyword evidence="3" id="KW-1185">Reference proteome</keyword>
<protein>
    <submittedName>
        <fullName evidence="2">Uncharacterized protein</fullName>
    </submittedName>
</protein>
<dbReference type="Proteomes" id="UP001515480">
    <property type="component" value="Unassembled WGS sequence"/>
</dbReference>
<organism evidence="2 3">
    <name type="scientific">Prymnesium parvum</name>
    <name type="common">Toxic golden alga</name>
    <dbReference type="NCBI Taxonomy" id="97485"/>
    <lineage>
        <taxon>Eukaryota</taxon>
        <taxon>Haptista</taxon>
        <taxon>Haptophyta</taxon>
        <taxon>Prymnesiophyceae</taxon>
        <taxon>Prymnesiales</taxon>
        <taxon>Prymnesiaceae</taxon>
        <taxon>Prymnesium</taxon>
    </lineage>
</organism>
<evidence type="ECO:0000313" key="3">
    <source>
        <dbReference type="Proteomes" id="UP001515480"/>
    </source>
</evidence>
<dbReference type="InterPro" id="IPR012337">
    <property type="entry name" value="RNaseH-like_sf"/>
</dbReference>
<accession>A0AB34JVV9</accession>
<dbReference type="InterPro" id="IPR036397">
    <property type="entry name" value="RNaseH_sf"/>
</dbReference>
<dbReference type="GO" id="GO:0003676">
    <property type="term" value="F:nucleic acid binding"/>
    <property type="evidence" value="ECO:0007669"/>
    <property type="project" value="InterPro"/>
</dbReference>
<dbReference type="AlphaFoldDB" id="A0AB34JVV9"/>